<dbReference type="InterPro" id="IPR035069">
    <property type="entry name" value="TTHA1013/TTHA0281-like"/>
</dbReference>
<dbReference type="AlphaFoldDB" id="A0A4P6HQ05"/>
<dbReference type="EMBL" id="CP026538">
    <property type="protein sequence ID" value="QAZ68856.1"/>
    <property type="molecule type" value="Genomic_DNA"/>
</dbReference>
<dbReference type="KEGG" id="dcb:C3Y92_17105"/>
<dbReference type="Proteomes" id="UP000293296">
    <property type="component" value="Chromosome"/>
</dbReference>
<accession>A0A4P6HQ05</accession>
<proteinExistence type="predicted"/>
<organism evidence="1 2">
    <name type="scientific">Solidesulfovibrio carbinolicus</name>
    <dbReference type="NCBI Taxonomy" id="296842"/>
    <lineage>
        <taxon>Bacteria</taxon>
        <taxon>Pseudomonadati</taxon>
        <taxon>Thermodesulfobacteriota</taxon>
        <taxon>Desulfovibrionia</taxon>
        <taxon>Desulfovibrionales</taxon>
        <taxon>Desulfovibrionaceae</taxon>
        <taxon>Solidesulfovibrio</taxon>
    </lineage>
</organism>
<dbReference type="SUPFAM" id="SSF47598">
    <property type="entry name" value="Ribbon-helix-helix"/>
    <property type="match status" value="1"/>
</dbReference>
<dbReference type="InterPro" id="IPR008651">
    <property type="entry name" value="Uncharacterised_HicB"/>
</dbReference>
<evidence type="ECO:0000313" key="2">
    <source>
        <dbReference type="Proteomes" id="UP000293296"/>
    </source>
</evidence>
<dbReference type="Pfam" id="PF05534">
    <property type="entry name" value="HicB"/>
    <property type="match status" value="1"/>
</dbReference>
<dbReference type="GO" id="GO:0006355">
    <property type="term" value="P:regulation of DNA-templated transcription"/>
    <property type="evidence" value="ECO:0007669"/>
    <property type="project" value="InterPro"/>
</dbReference>
<dbReference type="Gene3D" id="1.20.5.780">
    <property type="entry name" value="Single helix bin"/>
    <property type="match status" value="1"/>
</dbReference>
<name>A0A4P6HQ05_9BACT</name>
<dbReference type="InterPro" id="IPR010985">
    <property type="entry name" value="Ribbon_hlx_hlx"/>
</dbReference>
<protein>
    <submittedName>
        <fullName evidence="1">Toxin-antitoxin system HicB family antitoxin</fullName>
    </submittedName>
</protein>
<dbReference type="OrthoDB" id="5297106at2"/>
<evidence type="ECO:0000313" key="1">
    <source>
        <dbReference type="EMBL" id="QAZ68856.1"/>
    </source>
</evidence>
<keyword evidence="2" id="KW-1185">Reference proteome</keyword>
<gene>
    <name evidence="1" type="ORF">C3Y92_17105</name>
</gene>
<sequence length="113" mass="12609">MNIMKYKDFIGEFEYDAEAKFFHGRVVNIRDTVTFEGASASELEQALADSVEDYLEFCRDLGREPDKPFSGKFNIRLTPQSHRLVATAAKACGKSLNAFAAEALERQARAVLG</sequence>
<dbReference type="RefSeq" id="WP_129354703.1">
    <property type="nucleotide sequence ID" value="NZ_CP026538.1"/>
</dbReference>
<dbReference type="SUPFAM" id="SSF143100">
    <property type="entry name" value="TTHA1013/TTHA0281-like"/>
    <property type="match status" value="1"/>
</dbReference>
<reference evidence="1 2" key="1">
    <citation type="submission" date="2018-02" db="EMBL/GenBank/DDBJ databases">
        <title>Genome sequence of Desulfovibrio carbinolicus DSM 3852.</title>
        <authorList>
            <person name="Wilbanks E."/>
            <person name="Skennerton C.T."/>
            <person name="Orphan V.J."/>
        </authorList>
    </citation>
    <scope>NUCLEOTIDE SEQUENCE [LARGE SCALE GENOMIC DNA]</scope>
    <source>
        <strain evidence="1 2">DSM 3852</strain>
    </source>
</reference>